<dbReference type="GO" id="GO:0005576">
    <property type="term" value="C:extracellular region"/>
    <property type="evidence" value="ECO:0007669"/>
    <property type="project" value="UniProtKB-SubCell"/>
</dbReference>
<organism evidence="22 23">
    <name type="scientific">Pelobates cultripes</name>
    <name type="common">Western spadefoot toad</name>
    <dbReference type="NCBI Taxonomy" id="61616"/>
    <lineage>
        <taxon>Eukaryota</taxon>
        <taxon>Metazoa</taxon>
        <taxon>Chordata</taxon>
        <taxon>Craniata</taxon>
        <taxon>Vertebrata</taxon>
        <taxon>Euteleostomi</taxon>
        <taxon>Amphibia</taxon>
        <taxon>Batrachia</taxon>
        <taxon>Anura</taxon>
        <taxon>Pelobatoidea</taxon>
        <taxon>Pelobatidae</taxon>
        <taxon>Pelobates</taxon>
    </lineage>
</organism>
<dbReference type="PROSITE" id="PS50287">
    <property type="entry name" value="SRCR_2"/>
    <property type="match status" value="1"/>
</dbReference>
<keyword evidence="15" id="KW-0325">Glycoprotein</keyword>
<evidence type="ECO:0000259" key="21">
    <source>
        <dbReference type="PROSITE" id="PS50287"/>
    </source>
</evidence>
<evidence type="ECO:0000256" key="8">
    <source>
        <dbReference type="ARBA" id="ARBA00022729"/>
    </source>
</evidence>
<keyword evidence="8 20" id="KW-0732">Signal</keyword>
<evidence type="ECO:0000256" key="3">
    <source>
        <dbReference type="ARBA" id="ARBA00004613"/>
    </source>
</evidence>
<evidence type="ECO:0000256" key="12">
    <source>
        <dbReference type="ARBA" id="ARBA00022963"/>
    </source>
</evidence>
<feature type="domain" description="SRCR" evidence="21">
    <location>
        <begin position="106"/>
        <end position="151"/>
    </location>
</feature>
<reference evidence="22" key="1">
    <citation type="submission" date="2022-03" db="EMBL/GenBank/DDBJ databases">
        <authorList>
            <person name="Alioto T."/>
            <person name="Alioto T."/>
            <person name="Gomez Garrido J."/>
        </authorList>
    </citation>
    <scope>NUCLEOTIDE SEQUENCE</scope>
</reference>
<evidence type="ECO:0000256" key="2">
    <source>
        <dbReference type="ARBA" id="ARBA00004496"/>
    </source>
</evidence>
<dbReference type="GO" id="GO:0006644">
    <property type="term" value="P:phospholipid metabolic process"/>
    <property type="evidence" value="ECO:0007669"/>
    <property type="project" value="InterPro"/>
</dbReference>
<dbReference type="GO" id="GO:0050482">
    <property type="term" value="P:arachidonate secretion"/>
    <property type="evidence" value="ECO:0007669"/>
    <property type="project" value="InterPro"/>
</dbReference>
<evidence type="ECO:0000256" key="20">
    <source>
        <dbReference type="SAM" id="SignalP"/>
    </source>
</evidence>
<comment type="subcellular location">
    <subcellularLocation>
        <location evidence="2">Cytoplasm</location>
    </subcellularLocation>
    <subcellularLocation>
        <location evidence="3">Secreted</location>
    </subcellularLocation>
</comment>
<keyword evidence="6" id="KW-0964">Secreted</keyword>
<evidence type="ECO:0000256" key="11">
    <source>
        <dbReference type="ARBA" id="ARBA00022837"/>
    </source>
</evidence>
<dbReference type="InterPro" id="IPR003884">
    <property type="entry name" value="FacI_MAC"/>
</dbReference>
<dbReference type="AlphaFoldDB" id="A0AAD1SFY6"/>
<keyword evidence="7" id="KW-0479">Metal-binding</keyword>
<dbReference type="Pfam" id="PF21287">
    <property type="entry name" value="Kazal_CFAI"/>
    <property type="match status" value="1"/>
</dbReference>
<keyword evidence="5" id="KW-0963">Cytoplasm</keyword>
<dbReference type="GO" id="GO:0016042">
    <property type="term" value="P:lipid catabolic process"/>
    <property type="evidence" value="ECO:0007669"/>
    <property type="project" value="UniProtKB-KW"/>
</dbReference>
<evidence type="ECO:0000313" key="23">
    <source>
        <dbReference type="Proteomes" id="UP001295444"/>
    </source>
</evidence>
<keyword evidence="11" id="KW-0106">Calcium</keyword>
<dbReference type="GO" id="GO:0004623">
    <property type="term" value="F:phospholipase A2 activity"/>
    <property type="evidence" value="ECO:0007669"/>
    <property type="project" value="InterPro"/>
</dbReference>
<comment type="caution">
    <text evidence="19">Lacks conserved residue(s) required for the propagation of feature annotation.</text>
</comment>
<keyword evidence="23" id="KW-1185">Reference proteome</keyword>
<dbReference type="InterPro" id="IPR036772">
    <property type="entry name" value="SRCR-like_dom_sf"/>
</dbReference>
<proteinExistence type="inferred from homology"/>
<dbReference type="SMART" id="SM00057">
    <property type="entry name" value="FIMAC"/>
    <property type="match status" value="1"/>
</dbReference>
<evidence type="ECO:0000256" key="9">
    <source>
        <dbReference type="ARBA" id="ARBA00022737"/>
    </source>
</evidence>
<sequence>MKTLLRICALLYFICTVTSYEDTKACLTKKYTATSCSKVFCAPWQRCVDGRCICKLPYQCPKNITFSVCTEKKKVFANYCQLKSAECTNSVYRFSSEAPCIETFDLSFLKNEQGKTSGIIKVKVPALSSSSLLCSSGWTTREANVACKQLGYNHLACGIQESQLHEANASSHDTGSTARTGAEFTYKEMMYDAHRRDKGITKKGQKEAAKIQGSKPFPRYGYKPSPPNGCGSPVFGVHFDIGIPSMTKCCNQHDRCYDTCGNMKNECDEQFQSCLSKICRDVQKTLGISESVQACESTVSLLFETVIHLGCKPYMESQRAACMCQFEEKIDL</sequence>
<evidence type="ECO:0000256" key="13">
    <source>
        <dbReference type="ARBA" id="ARBA00023098"/>
    </source>
</evidence>
<keyword evidence="9" id="KW-0677">Repeat</keyword>
<dbReference type="Pfam" id="PF21286">
    <property type="entry name" value="CFAI_FIMAC_N"/>
    <property type="match status" value="1"/>
</dbReference>
<evidence type="ECO:0000256" key="7">
    <source>
        <dbReference type="ARBA" id="ARBA00022723"/>
    </source>
</evidence>
<dbReference type="PANTHER" id="PTHR12824">
    <property type="entry name" value="GROUP XII SECRETORY PHOSPHOLIPASE A2 FAMILY MEMBER"/>
    <property type="match status" value="1"/>
</dbReference>
<dbReference type="InterPro" id="IPR048719">
    <property type="entry name" value="CFAI_KAZAL"/>
</dbReference>
<evidence type="ECO:0000313" key="22">
    <source>
        <dbReference type="EMBL" id="CAH2300756.1"/>
    </source>
</evidence>
<dbReference type="GO" id="GO:0005509">
    <property type="term" value="F:calcium ion binding"/>
    <property type="evidence" value="ECO:0007669"/>
    <property type="project" value="InterPro"/>
</dbReference>
<feature type="signal peptide" evidence="20">
    <location>
        <begin position="1"/>
        <end position="19"/>
    </location>
</feature>
<dbReference type="PROSITE" id="PS00118">
    <property type="entry name" value="PA2_HIS"/>
    <property type="match status" value="1"/>
</dbReference>
<evidence type="ECO:0000256" key="17">
    <source>
        <dbReference type="ARBA" id="ARBA00070731"/>
    </source>
</evidence>
<dbReference type="Gene3D" id="3.10.250.10">
    <property type="entry name" value="SRCR-like domain"/>
    <property type="match status" value="1"/>
</dbReference>
<keyword evidence="13" id="KW-0443">Lipid metabolism</keyword>
<evidence type="ECO:0000256" key="18">
    <source>
        <dbReference type="ARBA" id="ARBA00080187"/>
    </source>
</evidence>
<evidence type="ECO:0000256" key="16">
    <source>
        <dbReference type="ARBA" id="ARBA00055247"/>
    </source>
</evidence>
<evidence type="ECO:0000256" key="4">
    <source>
        <dbReference type="ARBA" id="ARBA00007056"/>
    </source>
</evidence>
<dbReference type="Gene3D" id="3.30.60.30">
    <property type="match status" value="1"/>
</dbReference>
<comment type="function">
    <text evidence="16">PA2 catalyzes the calcium-dependent hydrolysis of the 2-acyl groups in 3-sn-phosphoglycerides. Does not exhibit detectable activity toward sn-2-arachidonoyl- or linoleoyl-phosphatidylcholine or -phosphatidylethanolamine.</text>
</comment>
<dbReference type="InterPro" id="IPR036444">
    <property type="entry name" value="PLipase_A2_dom_sf"/>
</dbReference>
<gene>
    <name evidence="22" type="ORF">PECUL_23A004422</name>
</gene>
<evidence type="ECO:0000256" key="6">
    <source>
        <dbReference type="ARBA" id="ARBA00022525"/>
    </source>
</evidence>
<dbReference type="InterPro" id="IPR048722">
    <property type="entry name" value="CFAI_FIMAC_N"/>
</dbReference>
<dbReference type="InterPro" id="IPR010711">
    <property type="entry name" value="PLA2G12"/>
</dbReference>
<keyword evidence="12" id="KW-0442">Lipid degradation</keyword>
<dbReference type="FunFam" id="1.20.90.10:FF:000004">
    <property type="entry name" value="Group XIIA secretory phospholipase A2"/>
    <property type="match status" value="1"/>
</dbReference>
<dbReference type="PANTHER" id="PTHR12824:SF7">
    <property type="entry name" value="GROUP XIIA SECRETORY PHOSPHOLIPASE A2"/>
    <property type="match status" value="1"/>
</dbReference>
<dbReference type="Gene3D" id="1.20.90.10">
    <property type="entry name" value="Phospholipase A2 domain"/>
    <property type="match status" value="1"/>
</dbReference>
<comment type="similarity">
    <text evidence="4">Belongs to the phospholipase A2 family.</text>
</comment>
<name>A0AAD1SFY6_PELCU</name>
<accession>A0AAD1SFY6</accession>
<protein>
    <recommendedName>
        <fullName evidence="17">Group XIIA secretory phospholipase A2</fullName>
    </recommendedName>
    <alternativeName>
        <fullName evidence="18">Phosphatidylcholine 2-acylhydrolase 12A</fullName>
    </alternativeName>
</protein>
<evidence type="ECO:0000256" key="10">
    <source>
        <dbReference type="ARBA" id="ARBA00022801"/>
    </source>
</evidence>
<dbReference type="EMBL" id="OW240917">
    <property type="protein sequence ID" value="CAH2300756.1"/>
    <property type="molecule type" value="Genomic_DNA"/>
</dbReference>
<dbReference type="Pfam" id="PF06951">
    <property type="entry name" value="PLA2G12"/>
    <property type="match status" value="1"/>
</dbReference>
<keyword evidence="10" id="KW-0378">Hydrolase</keyword>
<dbReference type="SUPFAM" id="SSF48619">
    <property type="entry name" value="Phospholipase A2, PLA2"/>
    <property type="match status" value="1"/>
</dbReference>
<evidence type="ECO:0000256" key="5">
    <source>
        <dbReference type="ARBA" id="ARBA00022490"/>
    </source>
</evidence>
<evidence type="ECO:0000256" key="19">
    <source>
        <dbReference type="PROSITE-ProRule" id="PRU00196"/>
    </source>
</evidence>
<feature type="chain" id="PRO_5042099144" description="Group XIIA secretory phospholipase A2" evidence="20">
    <location>
        <begin position="20"/>
        <end position="332"/>
    </location>
</feature>
<dbReference type="GO" id="GO:0016020">
    <property type="term" value="C:membrane"/>
    <property type="evidence" value="ECO:0007669"/>
    <property type="project" value="InterPro"/>
</dbReference>
<dbReference type="GO" id="GO:0005737">
    <property type="term" value="C:cytoplasm"/>
    <property type="evidence" value="ECO:0007669"/>
    <property type="project" value="UniProtKB-SubCell"/>
</dbReference>
<comment type="cofactor">
    <cofactor evidence="1">
        <name>Ca(2+)</name>
        <dbReference type="ChEBI" id="CHEBI:29108"/>
    </cofactor>
</comment>
<evidence type="ECO:0000256" key="15">
    <source>
        <dbReference type="ARBA" id="ARBA00023180"/>
    </source>
</evidence>
<dbReference type="SUPFAM" id="SSF56487">
    <property type="entry name" value="SRCR-like"/>
    <property type="match status" value="1"/>
</dbReference>
<dbReference type="InterPro" id="IPR033113">
    <property type="entry name" value="PLA2_histidine"/>
</dbReference>
<dbReference type="Proteomes" id="UP001295444">
    <property type="component" value="Chromosome 06"/>
</dbReference>
<dbReference type="InterPro" id="IPR001190">
    <property type="entry name" value="SRCR"/>
</dbReference>
<evidence type="ECO:0000256" key="14">
    <source>
        <dbReference type="ARBA" id="ARBA00023157"/>
    </source>
</evidence>
<evidence type="ECO:0000256" key="1">
    <source>
        <dbReference type="ARBA" id="ARBA00001913"/>
    </source>
</evidence>
<keyword evidence="14" id="KW-1015">Disulfide bond</keyword>